<evidence type="ECO:0000259" key="16">
    <source>
        <dbReference type="PROSITE" id="PS51423"/>
    </source>
</evidence>
<keyword evidence="5" id="KW-0677">Repeat</keyword>
<keyword evidence="18" id="KW-1185">Reference proteome</keyword>
<keyword evidence="12 14" id="KW-0342">GTP-binding</keyword>
<dbReference type="STRING" id="71717.A0A4Y7SC32"/>
<dbReference type="SMART" id="SM00175">
    <property type="entry name" value="RAB"/>
    <property type="match status" value="1"/>
</dbReference>
<evidence type="ECO:0000256" key="7">
    <source>
        <dbReference type="ARBA" id="ARBA00022787"/>
    </source>
</evidence>
<dbReference type="InterPro" id="IPR013566">
    <property type="entry name" value="EF_hand_assoc_1"/>
</dbReference>
<dbReference type="SUPFAM" id="SSF52540">
    <property type="entry name" value="P-loop containing nucleoside triphosphate hydrolases"/>
    <property type="match status" value="2"/>
</dbReference>
<dbReference type="Gene3D" id="1.10.238.10">
    <property type="entry name" value="EF-hand"/>
    <property type="match status" value="2"/>
</dbReference>
<comment type="function">
    <text evidence="14">Mitochondrial GTPase involved in mitochondrial trafficking. Probably involved in control of anterograde transport of mitochondria and their subcellular distribution.</text>
</comment>
<feature type="transmembrane region" description="Helical" evidence="15">
    <location>
        <begin position="548"/>
        <end position="567"/>
    </location>
</feature>
<comment type="subcellular location">
    <subcellularLocation>
        <location evidence="1 14">Mitochondrion outer membrane</location>
        <topology evidence="1 14">Single-pass type IV membrane protein</topology>
    </subcellularLocation>
</comment>
<dbReference type="PANTHER" id="PTHR46819">
    <property type="entry name" value="EF-HAND CALCIUM-BINDING DOMAIN-CONTAINING PROTEIN 7"/>
    <property type="match status" value="1"/>
</dbReference>
<evidence type="ECO:0000313" key="18">
    <source>
        <dbReference type="Proteomes" id="UP000298030"/>
    </source>
</evidence>
<sequence>MRRDVRILLVGDEGVGKSTIITSLIKESFVPHVSCELHSITEARAHCYRSNTSYPKSQYHQKSPRERHTYIVDSGAGPQDRTPRIRDSQGPCHLRRLRDRQPQSFDRIPTYWLPHFRQSGVPGTVILVGNKIDLRGGEVTNEALEEEIIPIMTEFKEVETCVECSAKLPLNVSEVFYFAQKQSCTPPRRYTTRESTSSNPRGVEALRRIFKLLRHEQGCILDAAELNEFQRKCFDAPLQAQELEGIKAMGGIREDGLTEAGFLYLHTIFIQRGRLETTWTVLRKFGYAEDLRLTESFLLPKFEVPSDCSIFDKDQDGALNSHELGQLFSTSPGNPWAAQNFPDTTLSDDSGSVTLQGWLAQWSMTTLLDHRTTLAPRKQDRRKGKVTRNVFLCYVCGAAGSGKTSLLHAFANKSFQSTYEPTSKMVSVVNAVDIDGSEKYLVLQEFGSRYEPETLRNSKKTDIADVIIYVYDSSDTNSFSYISNLRRHEVQPDVYCRRLGLQVPVAVSVKTGQTADVFHSICGIALNPHSAIPGGADQAMTAAAKVRMYVTVTALLGGCAAGLIMLVRTLLRPHGLPSWATPWATWLVGNRR</sequence>
<dbReference type="Pfam" id="PF08356">
    <property type="entry name" value="EF_assoc_2"/>
    <property type="match status" value="1"/>
</dbReference>
<dbReference type="InterPro" id="IPR001806">
    <property type="entry name" value="Small_GTPase"/>
</dbReference>
<dbReference type="PANTHER" id="PTHR46819:SF1">
    <property type="entry name" value="EF-HAND CALCIUM-BINDING DOMAIN-CONTAINING PROTEIN 7"/>
    <property type="match status" value="1"/>
</dbReference>
<accession>A0A4Y7SC32</accession>
<comment type="caution">
    <text evidence="17">The sequence shown here is derived from an EMBL/GenBank/DDBJ whole genome shotgun (WGS) entry which is preliminary data.</text>
</comment>
<evidence type="ECO:0000256" key="9">
    <source>
        <dbReference type="ARBA" id="ARBA00022837"/>
    </source>
</evidence>
<dbReference type="PROSITE" id="PS00018">
    <property type="entry name" value="EF_HAND_1"/>
    <property type="match status" value="1"/>
</dbReference>
<evidence type="ECO:0000256" key="12">
    <source>
        <dbReference type="ARBA" id="ARBA00023134"/>
    </source>
</evidence>
<evidence type="ECO:0000256" key="13">
    <source>
        <dbReference type="ARBA" id="ARBA00023136"/>
    </source>
</evidence>
<organism evidence="17 18">
    <name type="scientific">Coprinellus micaceus</name>
    <name type="common">Glistening ink-cap mushroom</name>
    <name type="synonym">Coprinus micaceus</name>
    <dbReference type="NCBI Taxonomy" id="71717"/>
    <lineage>
        <taxon>Eukaryota</taxon>
        <taxon>Fungi</taxon>
        <taxon>Dikarya</taxon>
        <taxon>Basidiomycota</taxon>
        <taxon>Agaricomycotina</taxon>
        <taxon>Agaricomycetes</taxon>
        <taxon>Agaricomycetidae</taxon>
        <taxon>Agaricales</taxon>
        <taxon>Agaricineae</taxon>
        <taxon>Psathyrellaceae</taxon>
        <taxon>Coprinellus</taxon>
    </lineage>
</organism>
<keyword evidence="13 14" id="KW-0472">Membrane</keyword>
<evidence type="ECO:0000256" key="1">
    <source>
        <dbReference type="ARBA" id="ARBA00004200"/>
    </source>
</evidence>
<evidence type="ECO:0000256" key="6">
    <source>
        <dbReference type="ARBA" id="ARBA00022741"/>
    </source>
</evidence>
<evidence type="ECO:0000256" key="11">
    <source>
        <dbReference type="ARBA" id="ARBA00023128"/>
    </source>
</evidence>
<dbReference type="SMART" id="SM00174">
    <property type="entry name" value="RHO"/>
    <property type="match status" value="1"/>
</dbReference>
<keyword evidence="8 14" id="KW-0378">Hydrolase</keyword>
<evidence type="ECO:0000256" key="15">
    <source>
        <dbReference type="SAM" id="Phobius"/>
    </source>
</evidence>
<dbReference type="OrthoDB" id="10020961at2759"/>
<dbReference type="InterPro" id="IPR052266">
    <property type="entry name" value="Miro-EF-hand_domain"/>
</dbReference>
<dbReference type="EC" id="3.6.5.-" evidence="14"/>
<evidence type="ECO:0000256" key="14">
    <source>
        <dbReference type="PIRNR" id="PIRNR037488"/>
    </source>
</evidence>
<keyword evidence="3 15" id="KW-0812">Transmembrane</keyword>
<dbReference type="Gene3D" id="3.40.50.300">
    <property type="entry name" value="P-loop containing nucleotide triphosphate hydrolases"/>
    <property type="match status" value="1"/>
</dbReference>
<dbReference type="GO" id="GO:0005741">
    <property type="term" value="C:mitochondrial outer membrane"/>
    <property type="evidence" value="ECO:0007669"/>
    <property type="project" value="UniProtKB-SubCell"/>
</dbReference>
<keyword evidence="6 14" id="KW-0547">Nucleotide-binding</keyword>
<comment type="similarity">
    <text evidence="2 14">Belongs to the mitochondrial Rho GTPase family.</text>
</comment>
<dbReference type="Proteomes" id="UP000298030">
    <property type="component" value="Unassembled WGS sequence"/>
</dbReference>
<evidence type="ECO:0000256" key="5">
    <source>
        <dbReference type="ARBA" id="ARBA00022737"/>
    </source>
</evidence>
<gene>
    <name evidence="17" type="ORF">FA13DRAFT_1758626</name>
</gene>
<dbReference type="InterPro" id="IPR021181">
    <property type="entry name" value="Miro"/>
</dbReference>
<dbReference type="InterPro" id="IPR013567">
    <property type="entry name" value="EF_hand_assoc_2"/>
</dbReference>
<evidence type="ECO:0000256" key="2">
    <source>
        <dbReference type="ARBA" id="ARBA00007981"/>
    </source>
</evidence>
<evidence type="ECO:0000256" key="3">
    <source>
        <dbReference type="ARBA" id="ARBA00022692"/>
    </source>
</evidence>
<dbReference type="GO" id="GO:0003924">
    <property type="term" value="F:GTPase activity"/>
    <property type="evidence" value="ECO:0007669"/>
    <property type="project" value="InterPro"/>
</dbReference>
<evidence type="ECO:0000256" key="8">
    <source>
        <dbReference type="ARBA" id="ARBA00022801"/>
    </source>
</evidence>
<dbReference type="Pfam" id="PF08355">
    <property type="entry name" value="EF_assoc_1"/>
    <property type="match status" value="1"/>
</dbReference>
<dbReference type="InterPro" id="IPR011992">
    <property type="entry name" value="EF-hand-dom_pair"/>
</dbReference>
<dbReference type="SUPFAM" id="SSF47473">
    <property type="entry name" value="EF-hand"/>
    <property type="match status" value="1"/>
</dbReference>
<dbReference type="InterPro" id="IPR020860">
    <property type="entry name" value="MIRO_dom"/>
</dbReference>
<dbReference type="InterPro" id="IPR018247">
    <property type="entry name" value="EF_Hand_1_Ca_BS"/>
</dbReference>
<dbReference type="GO" id="GO:0005525">
    <property type="term" value="F:GTP binding"/>
    <property type="evidence" value="ECO:0007669"/>
    <property type="project" value="UniProtKB-KW"/>
</dbReference>
<keyword evidence="4" id="KW-0479">Metal-binding</keyword>
<reference evidence="17 18" key="1">
    <citation type="journal article" date="2019" name="Nat. Ecol. Evol.">
        <title>Megaphylogeny resolves global patterns of mushroom evolution.</title>
        <authorList>
            <person name="Varga T."/>
            <person name="Krizsan K."/>
            <person name="Foldi C."/>
            <person name="Dima B."/>
            <person name="Sanchez-Garcia M."/>
            <person name="Sanchez-Ramirez S."/>
            <person name="Szollosi G.J."/>
            <person name="Szarkandi J.G."/>
            <person name="Papp V."/>
            <person name="Albert L."/>
            <person name="Andreopoulos W."/>
            <person name="Angelini C."/>
            <person name="Antonin V."/>
            <person name="Barry K.W."/>
            <person name="Bougher N.L."/>
            <person name="Buchanan P."/>
            <person name="Buyck B."/>
            <person name="Bense V."/>
            <person name="Catcheside P."/>
            <person name="Chovatia M."/>
            <person name="Cooper J."/>
            <person name="Damon W."/>
            <person name="Desjardin D."/>
            <person name="Finy P."/>
            <person name="Geml J."/>
            <person name="Haridas S."/>
            <person name="Hughes K."/>
            <person name="Justo A."/>
            <person name="Karasinski D."/>
            <person name="Kautmanova I."/>
            <person name="Kiss B."/>
            <person name="Kocsube S."/>
            <person name="Kotiranta H."/>
            <person name="LaButti K.M."/>
            <person name="Lechner B.E."/>
            <person name="Liimatainen K."/>
            <person name="Lipzen A."/>
            <person name="Lukacs Z."/>
            <person name="Mihaltcheva S."/>
            <person name="Morgado L.N."/>
            <person name="Niskanen T."/>
            <person name="Noordeloos M.E."/>
            <person name="Ohm R.A."/>
            <person name="Ortiz-Santana B."/>
            <person name="Ovrebo C."/>
            <person name="Racz N."/>
            <person name="Riley R."/>
            <person name="Savchenko A."/>
            <person name="Shiryaev A."/>
            <person name="Soop K."/>
            <person name="Spirin V."/>
            <person name="Szebenyi C."/>
            <person name="Tomsovsky M."/>
            <person name="Tulloss R.E."/>
            <person name="Uehling J."/>
            <person name="Grigoriev I.V."/>
            <person name="Vagvolgyi C."/>
            <person name="Papp T."/>
            <person name="Martin F.M."/>
            <person name="Miettinen O."/>
            <person name="Hibbett D.S."/>
            <person name="Nagy L.G."/>
        </authorList>
    </citation>
    <scope>NUCLEOTIDE SEQUENCE [LARGE SCALE GENOMIC DNA]</scope>
    <source>
        <strain evidence="17 18">FP101781</strain>
    </source>
</reference>
<dbReference type="PIRSF" id="PIRSF037488">
    <property type="entry name" value="Mt_Rho_GTPase"/>
    <property type="match status" value="1"/>
</dbReference>
<name>A0A4Y7SC32_COPMI</name>
<dbReference type="AlphaFoldDB" id="A0A4Y7SC32"/>
<dbReference type="SMART" id="SM00173">
    <property type="entry name" value="RAS"/>
    <property type="match status" value="1"/>
</dbReference>
<dbReference type="PRINTS" id="PR00449">
    <property type="entry name" value="RASTRNSFRMNG"/>
</dbReference>
<dbReference type="FunFam" id="1.10.238.10:FF:000011">
    <property type="entry name" value="Mitochondrial Rho GTPase"/>
    <property type="match status" value="1"/>
</dbReference>
<proteinExistence type="inferred from homology"/>
<protein>
    <recommendedName>
        <fullName evidence="14">Mitochondrial Rho GTPase</fullName>
        <ecNumber evidence="14">3.6.5.-</ecNumber>
    </recommendedName>
</protein>
<feature type="domain" description="Miro" evidence="16">
    <location>
        <begin position="2"/>
        <end position="185"/>
    </location>
</feature>
<dbReference type="GO" id="GO:0005509">
    <property type="term" value="F:calcium ion binding"/>
    <property type="evidence" value="ECO:0007669"/>
    <property type="project" value="InterPro"/>
</dbReference>
<keyword evidence="10 15" id="KW-1133">Transmembrane helix</keyword>
<dbReference type="PROSITE" id="PS51423">
    <property type="entry name" value="MIRO"/>
    <property type="match status" value="1"/>
</dbReference>
<evidence type="ECO:0000256" key="10">
    <source>
        <dbReference type="ARBA" id="ARBA00022989"/>
    </source>
</evidence>
<dbReference type="InterPro" id="IPR027417">
    <property type="entry name" value="P-loop_NTPase"/>
</dbReference>
<evidence type="ECO:0000313" key="17">
    <source>
        <dbReference type="EMBL" id="TEB18410.1"/>
    </source>
</evidence>
<keyword evidence="11 14" id="KW-0496">Mitochondrion</keyword>
<evidence type="ECO:0000256" key="4">
    <source>
        <dbReference type="ARBA" id="ARBA00022723"/>
    </source>
</evidence>
<dbReference type="EMBL" id="QPFP01000257">
    <property type="protein sequence ID" value="TEB18410.1"/>
    <property type="molecule type" value="Genomic_DNA"/>
</dbReference>
<keyword evidence="7 14" id="KW-1000">Mitochondrion outer membrane</keyword>
<dbReference type="GO" id="GO:0007005">
    <property type="term" value="P:mitochondrion organization"/>
    <property type="evidence" value="ECO:0007669"/>
    <property type="project" value="InterPro"/>
</dbReference>
<keyword evidence="9 14" id="KW-0106">Calcium</keyword>
<dbReference type="Pfam" id="PF00071">
    <property type="entry name" value="Ras"/>
    <property type="match status" value="2"/>
</dbReference>